<dbReference type="RefSeq" id="WP_076148858.1">
    <property type="nucleotide sequence ID" value="NZ_LWLN01000003.1"/>
</dbReference>
<keyword evidence="2" id="KW-1185">Reference proteome</keyword>
<protein>
    <submittedName>
        <fullName evidence="1">Uncharacterized protein</fullName>
    </submittedName>
</protein>
<dbReference type="STRING" id="301967.A6E15_19365"/>
<organism evidence="1 2">
    <name type="scientific">Natrinema saccharevitans</name>
    <dbReference type="NCBI Taxonomy" id="301967"/>
    <lineage>
        <taxon>Archaea</taxon>
        <taxon>Methanobacteriati</taxon>
        <taxon>Methanobacteriota</taxon>
        <taxon>Stenosarchaea group</taxon>
        <taxon>Halobacteria</taxon>
        <taxon>Halobacteriales</taxon>
        <taxon>Natrialbaceae</taxon>
        <taxon>Natrinema</taxon>
    </lineage>
</organism>
<gene>
    <name evidence="1" type="ORF">A6E15_19365</name>
</gene>
<proteinExistence type="predicted"/>
<dbReference type="EMBL" id="LWLN01000003">
    <property type="protein sequence ID" value="OLZ39124.1"/>
    <property type="molecule type" value="Genomic_DNA"/>
</dbReference>
<dbReference type="AlphaFoldDB" id="A0A1S8ARF9"/>
<name>A0A1S8ARF9_9EURY</name>
<comment type="caution">
    <text evidence="1">The sequence shown here is derived from an EMBL/GenBank/DDBJ whole genome shotgun (WGS) entry which is preliminary data.</text>
</comment>
<evidence type="ECO:0000313" key="2">
    <source>
        <dbReference type="Proteomes" id="UP000189370"/>
    </source>
</evidence>
<dbReference type="OrthoDB" id="351051at2157"/>
<evidence type="ECO:0000313" key="1">
    <source>
        <dbReference type="EMBL" id="OLZ39124.1"/>
    </source>
</evidence>
<accession>A0A1S8ARF9</accession>
<sequence length="115" mass="12417">MSAAGTEAVDDALFEAIQRRTEPTPDGIQNVNGNVWTGQSRLKQEASKGNVPCSRDEISEAVDRLLEADRVVSWHGLLAPATDEHLAAIIENEVEADVTRSLLVGKANKLRGVEP</sequence>
<dbReference type="Proteomes" id="UP000189370">
    <property type="component" value="Unassembled WGS sequence"/>
</dbReference>
<reference evidence="2" key="1">
    <citation type="submission" date="2016-04" db="EMBL/GenBank/DDBJ databases">
        <authorList>
            <person name="Chen S.-C."/>
            <person name="Lai M.-C."/>
        </authorList>
    </citation>
    <scope>NUCLEOTIDE SEQUENCE [LARGE SCALE GENOMIC DNA]</scope>
    <source>
        <strain evidence="2">AB14</strain>
    </source>
</reference>